<protein>
    <submittedName>
        <fullName evidence="1">Uncharacterized protein</fullName>
    </submittedName>
</protein>
<dbReference type="Proteomes" id="UP001345219">
    <property type="component" value="Chromosome 24"/>
</dbReference>
<keyword evidence="2" id="KW-1185">Reference proteome</keyword>
<accession>A0AAN7KQJ1</accession>
<sequence>MAGQPVGLLLDAGIGRGGGRELSLRDRWEGKQGRLLLPALVVWEEESALIIKAAVSTEESHVVVEGTCRNGVLGRPGDRRGKVERAVSSVSLRSCQLAAGRRRDGGLAMVLCGVCLHYCWTKLGRENLRSFNKRRKKKERWSEI</sequence>
<evidence type="ECO:0000313" key="2">
    <source>
        <dbReference type="Proteomes" id="UP001345219"/>
    </source>
</evidence>
<comment type="caution">
    <text evidence="1">The sequence shown here is derived from an EMBL/GenBank/DDBJ whole genome shotgun (WGS) entry which is preliminary data.</text>
</comment>
<gene>
    <name evidence="1" type="ORF">SAY87_031106</name>
</gene>
<reference evidence="1 2" key="1">
    <citation type="journal article" date="2023" name="Hortic Res">
        <title>Pangenome of water caltrop reveals structural variations and asymmetric subgenome divergence after allopolyploidization.</title>
        <authorList>
            <person name="Zhang X."/>
            <person name="Chen Y."/>
            <person name="Wang L."/>
            <person name="Yuan Y."/>
            <person name="Fang M."/>
            <person name="Shi L."/>
            <person name="Lu R."/>
            <person name="Comes H.P."/>
            <person name="Ma Y."/>
            <person name="Chen Y."/>
            <person name="Huang G."/>
            <person name="Zhou Y."/>
            <person name="Zheng Z."/>
            <person name="Qiu Y."/>
        </authorList>
    </citation>
    <scope>NUCLEOTIDE SEQUENCE [LARGE SCALE GENOMIC DNA]</scope>
    <source>
        <tissue evidence="1">Roots</tissue>
    </source>
</reference>
<proteinExistence type="predicted"/>
<name>A0AAN7KQJ1_9MYRT</name>
<dbReference type="EMBL" id="JAXIOK010000005">
    <property type="protein sequence ID" value="KAK4770574.1"/>
    <property type="molecule type" value="Genomic_DNA"/>
</dbReference>
<evidence type="ECO:0000313" key="1">
    <source>
        <dbReference type="EMBL" id="KAK4770574.1"/>
    </source>
</evidence>
<dbReference type="AlphaFoldDB" id="A0AAN7KQJ1"/>
<organism evidence="1 2">
    <name type="scientific">Trapa incisa</name>
    <dbReference type="NCBI Taxonomy" id="236973"/>
    <lineage>
        <taxon>Eukaryota</taxon>
        <taxon>Viridiplantae</taxon>
        <taxon>Streptophyta</taxon>
        <taxon>Embryophyta</taxon>
        <taxon>Tracheophyta</taxon>
        <taxon>Spermatophyta</taxon>
        <taxon>Magnoliopsida</taxon>
        <taxon>eudicotyledons</taxon>
        <taxon>Gunneridae</taxon>
        <taxon>Pentapetalae</taxon>
        <taxon>rosids</taxon>
        <taxon>malvids</taxon>
        <taxon>Myrtales</taxon>
        <taxon>Lythraceae</taxon>
        <taxon>Trapa</taxon>
    </lineage>
</organism>